<accession>A0A7C9VPN8</accession>
<gene>
    <name evidence="1" type="ORF">G4V63_18415</name>
</gene>
<reference evidence="1" key="1">
    <citation type="submission" date="2020-02" db="EMBL/GenBank/DDBJ databases">
        <title>Draft genome sequence of Candidatus Afipia apatlaquensis IBT-C3, a potential strain for decolorization of textile dyes.</title>
        <authorList>
            <person name="Sanchez-Reyes A."/>
            <person name="Breton-Deval L."/>
            <person name="Mangelson H."/>
            <person name="Sanchez-Flores A."/>
        </authorList>
    </citation>
    <scope>NUCLEOTIDE SEQUENCE [LARGE SCALE GENOMIC DNA]</scope>
    <source>
        <strain evidence="1">IBT-C3</strain>
    </source>
</reference>
<dbReference type="Proteomes" id="UP000480266">
    <property type="component" value="Unassembled WGS sequence"/>
</dbReference>
<proteinExistence type="predicted"/>
<keyword evidence="2" id="KW-1185">Reference proteome</keyword>
<dbReference type="GO" id="GO:0008168">
    <property type="term" value="F:methyltransferase activity"/>
    <property type="evidence" value="ECO:0007669"/>
    <property type="project" value="UniProtKB-KW"/>
</dbReference>
<comment type="caution">
    <text evidence="1">The sequence shown here is derived from an EMBL/GenBank/DDBJ whole genome shotgun (WGS) entry which is preliminary data.</text>
</comment>
<sequence>MSDPIILTPDNVEAVLPDVPRLVRFAFKFASRLRRGTLDVTLPNGRTVRCGGLESGPAAQMTIYSYGFAWRLARGGDIGIAEAYLRREWDTPNLTQFL</sequence>
<evidence type="ECO:0000313" key="1">
    <source>
        <dbReference type="EMBL" id="NGX97114.1"/>
    </source>
</evidence>
<feature type="non-terminal residue" evidence="1">
    <location>
        <position position="98"/>
    </location>
</feature>
<dbReference type="AlphaFoldDB" id="A0A7C9VPN8"/>
<protein>
    <submittedName>
        <fullName evidence="1">SAM-dependent methyltransferase</fullName>
    </submittedName>
</protein>
<keyword evidence="1" id="KW-0808">Transferase</keyword>
<name>A0A7C9VPN8_9BRAD</name>
<organism evidence="1 2">
    <name type="scientific">Candidatus Afipia apatlaquensis</name>
    <dbReference type="NCBI Taxonomy" id="2712852"/>
    <lineage>
        <taxon>Bacteria</taxon>
        <taxon>Pseudomonadati</taxon>
        <taxon>Pseudomonadota</taxon>
        <taxon>Alphaproteobacteria</taxon>
        <taxon>Hyphomicrobiales</taxon>
        <taxon>Nitrobacteraceae</taxon>
        <taxon>Afipia</taxon>
    </lineage>
</organism>
<keyword evidence="1" id="KW-0489">Methyltransferase</keyword>
<evidence type="ECO:0000313" key="2">
    <source>
        <dbReference type="Proteomes" id="UP000480266"/>
    </source>
</evidence>
<dbReference type="EMBL" id="JAAMRR010000937">
    <property type="protein sequence ID" value="NGX97114.1"/>
    <property type="molecule type" value="Genomic_DNA"/>
</dbReference>
<dbReference type="GO" id="GO:0032259">
    <property type="term" value="P:methylation"/>
    <property type="evidence" value="ECO:0007669"/>
    <property type="project" value="UniProtKB-KW"/>
</dbReference>